<keyword evidence="4 5" id="KW-0472">Membrane</keyword>
<dbReference type="InterPro" id="IPR052430">
    <property type="entry name" value="IVT-Associated"/>
</dbReference>
<keyword evidence="3 5" id="KW-1133">Transmembrane helix</keyword>
<reference evidence="6 7" key="1">
    <citation type="journal article" date="2020" name="Elife">
        <title>Loss of centromere function drives karyotype evolution in closely related Malassezia species.</title>
        <authorList>
            <person name="Sankaranarayanan S.R."/>
            <person name="Ianiri G."/>
            <person name="Coelho M.A."/>
            <person name="Reza M.H."/>
            <person name="Thimmappa B.C."/>
            <person name="Ganguly P."/>
            <person name="Vadnala R.N."/>
            <person name="Sun S."/>
            <person name="Siddharthan R."/>
            <person name="Tellgren-Roth C."/>
            <person name="Dawson T.L."/>
            <person name="Heitman J."/>
            <person name="Sanyal K."/>
        </authorList>
    </citation>
    <scope>NUCLEOTIDE SEQUENCE [LARGE SCALE GENOMIC DNA]</scope>
    <source>
        <strain evidence="6">CBS14141</strain>
    </source>
</reference>
<dbReference type="PANTHER" id="PTHR47804">
    <property type="entry name" value="60S RIBOSOMAL PROTEIN L19"/>
    <property type="match status" value="1"/>
</dbReference>
<protein>
    <recommendedName>
        <fullName evidence="8">DUF2421 domain-containing protein</fullName>
    </recommendedName>
</protein>
<gene>
    <name evidence="6" type="ORF">GLX27_003324</name>
</gene>
<evidence type="ECO:0000313" key="6">
    <source>
        <dbReference type="EMBL" id="WFD48654.1"/>
    </source>
</evidence>
<proteinExistence type="predicted"/>
<evidence type="ECO:0000256" key="1">
    <source>
        <dbReference type="ARBA" id="ARBA00004141"/>
    </source>
</evidence>
<name>A0ABY8EUL5_MALFU</name>
<dbReference type="Proteomes" id="UP000818624">
    <property type="component" value="Chromosome 3"/>
</dbReference>
<feature type="transmembrane region" description="Helical" evidence="5">
    <location>
        <begin position="85"/>
        <end position="105"/>
    </location>
</feature>
<accession>A0ABY8EUL5</accession>
<evidence type="ECO:0000256" key="4">
    <source>
        <dbReference type="ARBA" id="ARBA00023136"/>
    </source>
</evidence>
<evidence type="ECO:0000256" key="2">
    <source>
        <dbReference type="ARBA" id="ARBA00022692"/>
    </source>
</evidence>
<comment type="subcellular location">
    <subcellularLocation>
        <location evidence="1">Membrane</location>
        <topology evidence="1">Multi-pass membrane protein</topology>
    </subcellularLocation>
</comment>
<evidence type="ECO:0000256" key="3">
    <source>
        <dbReference type="ARBA" id="ARBA00022989"/>
    </source>
</evidence>
<evidence type="ECO:0008006" key="8">
    <source>
        <dbReference type="Google" id="ProtNLM"/>
    </source>
</evidence>
<organism evidence="6 7">
    <name type="scientific">Malassezia furfur</name>
    <name type="common">Pityriasis versicolor infection agent</name>
    <name type="synonym">Pityrosporum furfur</name>
    <dbReference type="NCBI Taxonomy" id="55194"/>
    <lineage>
        <taxon>Eukaryota</taxon>
        <taxon>Fungi</taxon>
        <taxon>Dikarya</taxon>
        <taxon>Basidiomycota</taxon>
        <taxon>Ustilaginomycotina</taxon>
        <taxon>Malasseziomycetes</taxon>
        <taxon>Malasseziales</taxon>
        <taxon>Malasseziaceae</taxon>
        <taxon>Malassezia</taxon>
    </lineage>
</organism>
<sequence>MSLCRILGTLSGVIMGIISFEISRGNKYGLGVLVVLCETVASSIRMRSSLPPLGTVMGVTVPVVALVTFFNEHYDTAWLVGVTRGYMICIGIVTALMINTFMWPYHARIKLGQKLSWLASDLQTMYMNMTRHMFYAGFYVSPESHARFADFEQKLRANISKCYLLINVMNNEISLVPKPTVIMTQMLVRLESIFDLLVGLRLCREHGLQSLRQKVIWDVANLRQELASTVMLNLWIIGQSMLTRSRMPQFLPSTRRTLEELTAALAYNLGEVFYDRSHKEVIVPRDSRHIFDAPNLQYRSHDYFMKTQSHSRPHDSVVTLHLAGRTPAVPSSAWGEVPPNNTPSADGVLYLLSEHVLLSQIVSCLEALLHLNRYLLGELQIVRADPIV</sequence>
<keyword evidence="2 5" id="KW-0812">Transmembrane</keyword>
<feature type="transmembrane region" description="Helical" evidence="5">
    <location>
        <begin position="50"/>
        <end position="70"/>
    </location>
</feature>
<evidence type="ECO:0000256" key="5">
    <source>
        <dbReference type="SAM" id="Phobius"/>
    </source>
</evidence>
<dbReference type="EMBL" id="CP046236">
    <property type="protein sequence ID" value="WFD48654.1"/>
    <property type="molecule type" value="Genomic_DNA"/>
</dbReference>
<evidence type="ECO:0000313" key="7">
    <source>
        <dbReference type="Proteomes" id="UP000818624"/>
    </source>
</evidence>
<keyword evidence="7" id="KW-1185">Reference proteome</keyword>
<dbReference type="PANTHER" id="PTHR47804:SF3">
    <property type="entry name" value="PROTEIN BRE4"/>
    <property type="match status" value="1"/>
</dbReference>